<keyword evidence="7" id="KW-0349">Heme</keyword>
<dbReference type="UniPathway" id="UPA00223"/>
<evidence type="ECO:0000256" key="2">
    <source>
        <dbReference type="ARBA" id="ARBA00004141"/>
    </source>
</evidence>
<evidence type="ECO:0000256" key="7">
    <source>
        <dbReference type="PIRSR" id="PIRSR000169-2"/>
    </source>
</evidence>
<keyword evidence="7" id="KW-0479">Metal-binding</keyword>
<evidence type="ECO:0000256" key="5">
    <source>
        <dbReference type="PIRNR" id="PIRNR000169"/>
    </source>
</evidence>
<feature type="binding site" evidence="6">
    <location>
        <position position="85"/>
    </location>
    <ligand>
        <name>a ubiquinone</name>
        <dbReference type="ChEBI" id="CHEBI:16389"/>
    </ligand>
</feature>
<dbReference type="InterPro" id="IPR034804">
    <property type="entry name" value="SQR/QFR_C/D"/>
</dbReference>
<dbReference type="InterPro" id="IPR014312">
    <property type="entry name" value="Succ_DH_anchor"/>
</dbReference>
<comment type="pathway">
    <text evidence="5">Carbohydrate metabolism; tricarboxylic acid cycle.</text>
</comment>
<evidence type="ECO:0000313" key="8">
    <source>
        <dbReference type="EMBL" id="AUD79060.1"/>
    </source>
</evidence>
<keyword evidence="9" id="KW-1185">Reference proteome</keyword>
<dbReference type="KEGG" id="kpd:CW740_07275"/>
<dbReference type="GO" id="GO:0017004">
    <property type="term" value="P:cytochrome complex assembly"/>
    <property type="evidence" value="ECO:0007669"/>
    <property type="project" value="TreeGrafter"/>
</dbReference>
<dbReference type="GO" id="GO:0046872">
    <property type="term" value="F:metal ion binding"/>
    <property type="evidence" value="ECO:0007669"/>
    <property type="project" value="UniProtKB-KW"/>
</dbReference>
<dbReference type="CDD" id="cd03494">
    <property type="entry name" value="SQR_TypeC_SdhD"/>
    <property type="match status" value="1"/>
</dbReference>
<dbReference type="PIRSF" id="PIRSF000169">
    <property type="entry name" value="SDH_D"/>
    <property type="match status" value="1"/>
</dbReference>
<reference evidence="8 9" key="1">
    <citation type="submission" date="2017-12" db="EMBL/GenBank/DDBJ databases">
        <title>Kangiella profundi FT102 completed genome.</title>
        <authorList>
            <person name="Xu J."/>
            <person name="Wang J."/>
            <person name="Lu Y."/>
        </authorList>
    </citation>
    <scope>NUCLEOTIDE SEQUENCE [LARGE SCALE GENOMIC DNA]</scope>
    <source>
        <strain evidence="8 9">FT102</strain>
    </source>
</reference>
<dbReference type="OrthoDB" id="5612767at2"/>
<dbReference type="Gene3D" id="1.20.1300.10">
    <property type="entry name" value="Fumarate reductase/succinate dehydrogenase, transmembrane subunit"/>
    <property type="match status" value="1"/>
</dbReference>
<protein>
    <recommendedName>
        <fullName evidence="5">Succinate dehydrogenase hydrophobic membrane anchor subunit</fullName>
    </recommendedName>
</protein>
<dbReference type="PANTHER" id="PTHR38689">
    <property type="entry name" value="SUCCINATE DEHYDROGENASE HYDROPHOBIC MEMBRANE ANCHOR SUBUNIT"/>
    <property type="match status" value="1"/>
</dbReference>
<feature type="binding site" description="axial binding residue" evidence="7">
    <location>
        <position position="73"/>
    </location>
    <ligand>
        <name>heme</name>
        <dbReference type="ChEBI" id="CHEBI:30413"/>
        <note>ligand shared with second transmembrane subunit</note>
    </ligand>
    <ligandPart>
        <name>Fe</name>
        <dbReference type="ChEBI" id="CHEBI:18248"/>
    </ligandPart>
</feature>
<dbReference type="RefSeq" id="WP_106646894.1">
    <property type="nucleotide sequence ID" value="NZ_BMGO01000001.1"/>
</dbReference>
<dbReference type="AlphaFoldDB" id="A0A2K9A8K7"/>
<name>A0A2K9A8K7_9GAMM</name>
<evidence type="ECO:0000256" key="4">
    <source>
        <dbReference type="ARBA" id="ARBA00022989"/>
    </source>
</evidence>
<keyword evidence="3" id="KW-0812">Transmembrane</keyword>
<keyword evidence="5" id="KW-1003">Cell membrane</keyword>
<dbReference type="GO" id="GO:0009055">
    <property type="term" value="F:electron transfer activity"/>
    <property type="evidence" value="ECO:0007669"/>
    <property type="project" value="TreeGrafter"/>
</dbReference>
<evidence type="ECO:0000256" key="1">
    <source>
        <dbReference type="ARBA" id="ARBA00004050"/>
    </source>
</evidence>
<organism evidence="8 9">
    <name type="scientific">Kangiella profundi</name>
    <dbReference type="NCBI Taxonomy" id="1561924"/>
    <lineage>
        <taxon>Bacteria</taxon>
        <taxon>Pseudomonadati</taxon>
        <taxon>Pseudomonadota</taxon>
        <taxon>Gammaproteobacteria</taxon>
        <taxon>Kangiellales</taxon>
        <taxon>Kangiellaceae</taxon>
        <taxon>Kangiella</taxon>
    </lineage>
</organism>
<keyword evidence="5" id="KW-0813">Transport</keyword>
<keyword evidence="4" id="KW-1133">Transmembrane helix</keyword>
<gene>
    <name evidence="8" type="primary">sdhD</name>
    <name evidence="8" type="ORF">CW740_07275</name>
</gene>
<comment type="cofactor">
    <cofactor evidence="7">
        <name>heme</name>
        <dbReference type="ChEBI" id="CHEBI:30413"/>
    </cofactor>
    <text evidence="7">The heme is bound between the two transmembrane subunits.</text>
</comment>
<dbReference type="PANTHER" id="PTHR38689:SF1">
    <property type="entry name" value="SUCCINATE DEHYDROGENASE HYDROPHOBIC MEMBRANE ANCHOR SUBUNIT"/>
    <property type="match status" value="1"/>
</dbReference>
<dbReference type="GO" id="GO:0005886">
    <property type="term" value="C:plasma membrane"/>
    <property type="evidence" value="ECO:0007669"/>
    <property type="project" value="UniProtKB-SubCell"/>
</dbReference>
<keyword evidence="7" id="KW-0408">Iron</keyword>
<accession>A0A2K9A8K7</accession>
<keyword evidence="5" id="KW-0249">Electron transport</keyword>
<sequence>MGVVTASTSLGRSGLHDWIIQRVSAIVMLAYVIFLGYFICTTPDLSFPVWQELFASTFMKVFSLLALLSVIGHAWIGLWIVSTDYMPKLAIRFVFQVLVILICLALLVWGIQILWSL</sequence>
<keyword evidence="5" id="KW-0816">Tricarboxylic acid cycle</keyword>
<dbReference type="NCBIfam" id="TIGR02968">
    <property type="entry name" value="succ_dehyd_anc"/>
    <property type="match status" value="1"/>
</dbReference>
<comment type="subcellular location">
    <subcellularLocation>
        <location evidence="5">Cell inner membrane</location>
        <topology evidence="5">Multi-pass membrane protein</topology>
    </subcellularLocation>
    <subcellularLocation>
        <location evidence="2">Membrane</location>
        <topology evidence="2">Multi-pass membrane protein</topology>
    </subcellularLocation>
</comment>
<evidence type="ECO:0000313" key="9">
    <source>
        <dbReference type="Proteomes" id="UP000232693"/>
    </source>
</evidence>
<dbReference type="EMBL" id="CP025120">
    <property type="protein sequence ID" value="AUD79060.1"/>
    <property type="molecule type" value="Genomic_DNA"/>
</dbReference>
<dbReference type="SUPFAM" id="SSF81343">
    <property type="entry name" value="Fumarate reductase respiratory complex transmembrane subunits"/>
    <property type="match status" value="1"/>
</dbReference>
<keyword evidence="5" id="KW-0472">Membrane</keyword>
<evidence type="ECO:0000256" key="6">
    <source>
        <dbReference type="PIRSR" id="PIRSR000169-1"/>
    </source>
</evidence>
<comment type="function">
    <text evidence="1 5">Membrane-anchoring subunit of succinate dehydrogenase (SDH).</text>
</comment>
<proteinExistence type="predicted"/>
<dbReference type="GO" id="GO:0006099">
    <property type="term" value="P:tricarboxylic acid cycle"/>
    <property type="evidence" value="ECO:0007669"/>
    <property type="project" value="UniProtKB-UniRule"/>
</dbReference>
<keyword evidence="5" id="KW-0997">Cell inner membrane</keyword>
<evidence type="ECO:0000256" key="3">
    <source>
        <dbReference type="ARBA" id="ARBA00022692"/>
    </source>
</evidence>
<dbReference type="GO" id="GO:0020037">
    <property type="term" value="F:heme binding"/>
    <property type="evidence" value="ECO:0007669"/>
    <property type="project" value="InterPro"/>
</dbReference>
<dbReference type="Proteomes" id="UP000232693">
    <property type="component" value="Chromosome"/>
</dbReference>